<reference evidence="2" key="2">
    <citation type="submission" date="2020-09" db="EMBL/GenBank/DDBJ databases">
        <authorList>
            <person name="Sun Q."/>
            <person name="Zhou Y."/>
        </authorList>
    </citation>
    <scope>NUCLEOTIDE SEQUENCE</scope>
    <source>
        <strain evidence="2">CGMCC 1.15320</strain>
    </source>
</reference>
<gene>
    <name evidence="2" type="ORF">GCM10011385_05470</name>
</gene>
<name>A0A916VZ65_9HYPH</name>
<dbReference type="EMBL" id="BMIF01000001">
    <property type="protein sequence ID" value="GGA54781.1"/>
    <property type="molecule type" value="Genomic_DNA"/>
</dbReference>
<comment type="caution">
    <text evidence="2">The sequence shown here is derived from an EMBL/GenBank/DDBJ whole genome shotgun (WGS) entry which is preliminary data.</text>
</comment>
<accession>A0A916VZ65</accession>
<proteinExistence type="predicted"/>
<organism evidence="2 3">
    <name type="scientific">Nitratireductor aestuarii</name>
    <dbReference type="NCBI Taxonomy" id="1735103"/>
    <lineage>
        <taxon>Bacteria</taxon>
        <taxon>Pseudomonadati</taxon>
        <taxon>Pseudomonadota</taxon>
        <taxon>Alphaproteobacteria</taxon>
        <taxon>Hyphomicrobiales</taxon>
        <taxon>Phyllobacteriaceae</taxon>
        <taxon>Nitratireductor</taxon>
    </lineage>
</organism>
<keyword evidence="3" id="KW-1185">Reference proteome</keyword>
<dbReference type="RefSeq" id="WP_188719393.1">
    <property type="nucleotide sequence ID" value="NZ_BMIF01000001.1"/>
</dbReference>
<protein>
    <submittedName>
        <fullName evidence="2">Uncharacterized protein</fullName>
    </submittedName>
</protein>
<evidence type="ECO:0000313" key="2">
    <source>
        <dbReference type="EMBL" id="GGA54781.1"/>
    </source>
</evidence>
<dbReference type="Proteomes" id="UP000636264">
    <property type="component" value="Unassembled WGS sequence"/>
</dbReference>
<evidence type="ECO:0000256" key="1">
    <source>
        <dbReference type="SAM" id="MobiDB-lite"/>
    </source>
</evidence>
<feature type="region of interest" description="Disordered" evidence="1">
    <location>
        <begin position="35"/>
        <end position="75"/>
    </location>
</feature>
<reference evidence="2" key="1">
    <citation type="journal article" date="2014" name="Int. J. Syst. Evol. Microbiol.">
        <title>Complete genome sequence of Corynebacterium casei LMG S-19264T (=DSM 44701T), isolated from a smear-ripened cheese.</title>
        <authorList>
            <consortium name="US DOE Joint Genome Institute (JGI-PGF)"/>
            <person name="Walter F."/>
            <person name="Albersmeier A."/>
            <person name="Kalinowski J."/>
            <person name="Ruckert C."/>
        </authorList>
    </citation>
    <scope>NUCLEOTIDE SEQUENCE</scope>
    <source>
        <strain evidence="2">CGMCC 1.15320</strain>
    </source>
</reference>
<evidence type="ECO:0000313" key="3">
    <source>
        <dbReference type="Proteomes" id="UP000636264"/>
    </source>
</evidence>
<dbReference type="AlphaFoldDB" id="A0A916VZ65"/>
<sequence>METELSRTVVLEEYLGINAELRPALRKMLKNDRLPKAQPEVRPRAIGPKFLQDPEDMLDLTKPTRTKATDEGGSN</sequence>